<evidence type="ECO:0000313" key="2">
    <source>
        <dbReference type="Proteomes" id="UP001283361"/>
    </source>
</evidence>
<proteinExistence type="predicted"/>
<comment type="caution">
    <text evidence="1">The sequence shown here is derived from an EMBL/GenBank/DDBJ whole genome shotgun (WGS) entry which is preliminary data.</text>
</comment>
<evidence type="ECO:0000313" key="1">
    <source>
        <dbReference type="EMBL" id="KAK3802120.1"/>
    </source>
</evidence>
<reference evidence="1" key="1">
    <citation type="journal article" date="2023" name="G3 (Bethesda)">
        <title>A reference genome for the long-term kleptoplast-retaining sea slug Elysia crispata morphotype clarki.</title>
        <authorList>
            <person name="Eastman K.E."/>
            <person name="Pendleton A.L."/>
            <person name="Shaikh M.A."/>
            <person name="Suttiyut T."/>
            <person name="Ogas R."/>
            <person name="Tomko P."/>
            <person name="Gavelis G."/>
            <person name="Widhalm J.R."/>
            <person name="Wisecaver J.H."/>
        </authorList>
    </citation>
    <scope>NUCLEOTIDE SEQUENCE</scope>
    <source>
        <strain evidence="1">ECLA1</strain>
    </source>
</reference>
<gene>
    <name evidence="1" type="ORF">RRG08_050009</name>
</gene>
<dbReference type="AlphaFoldDB" id="A0AAE1BA79"/>
<protein>
    <submittedName>
        <fullName evidence="1">Uncharacterized protein</fullName>
    </submittedName>
</protein>
<dbReference type="Proteomes" id="UP001283361">
    <property type="component" value="Unassembled WGS sequence"/>
</dbReference>
<dbReference type="EMBL" id="JAWDGP010000265">
    <property type="protein sequence ID" value="KAK3802120.1"/>
    <property type="molecule type" value="Genomic_DNA"/>
</dbReference>
<accession>A0AAE1BA79</accession>
<name>A0AAE1BA79_9GAST</name>
<keyword evidence="2" id="KW-1185">Reference proteome</keyword>
<organism evidence="1 2">
    <name type="scientific">Elysia crispata</name>
    <name type="common">lettuce slug</name>
    <dbReference type="NCBI Taxonomy" id="231223"/>
    <lineage>
        <taxon>Eukaryota</taxon>
        <taxon>Metazoa</taxon>
        <taxon>Spiralia</taxon>
        <taxon>Lophotrochozoa</taxon>
        <taxon>Mollusca</taxon>
        <taxon>Gastropoda</taxon>
        <taxon>Heterobranchia</taxon>
        <taxon>Euthyneura</taxon>
        <taxon>Panpulmonata</taxon>
        <taxon>Sacoglossa</taxon>
        <taxon>Placobranchoidea</taxon>
        <taxon>Plakobranchidae</taxon>
        <taxon>Elysia</taxon>
    </lineage>
</organism>
<sequence>MPPLATLSIFIRTTSHRGLRAETEWNILRGQPAQVRTRLRQSPRCYFLFHSQLRCCWEKKLQILFLLYHPGPKGILRPSEKMLVTEENKSMLEAMSTESPRVRNTGKAEGKLLGTIVSAIARGRATLPSTSGRYPGRGL</sequence>